<protein>
    <submittedName>
        <fullName evidence="1">Sel1 repeat family protein</fullName>
    </submittedName>
</protein>
<dbReference type="EMBL" id="JACFYF010000019">
    <property type="protein sequence ID" value="MBA5764370.1"/>
    <property type="molecule type" value="Genomic_DNA"/>
</dbReference>
<keyword evidence="2" id="KW-1185">Reference proteome</keyword>
<evidence type="ECO:0000313" key="1">
    <source>
        <dbReference type="EMBL" id="MBA5764370.1"/>
    </source>
</evidence>
<comment type="caution">
    <text evidence="1">The sequence shown here is derived from an EMBL/GenBank/DDBJ whole genome shotgun (WGS) entry which is preliminary data.</text>
</comment>
<dbReference type="Proteomes" id="UP000571701">
    <property type="component" value="Unassembled WGS sequence"/>
</dbReference>
<evidence type="ECO:0000313" key="2">
    <source>
        <dbReference type="Proteomes" id="UP000571701"/>
    </source>
</evidence>
<dbReference type="SUPFAM" id="SSF81901">
    <property type="entry name" value="HCP-like"/>
    <property type="match status" value="1"/>
</dbReference>
<dbReference type="RefSeq" id="WP_182110423.1">
    <property type="nucleotide sequence ID" value="NZ_JACFYF010000019.1"/>
</dbReference>
<dbReference type="SMART" id="SM00671">
    <property type="entry name" value="SEL1"/>
    <property type="match status" value="3"/>
</dbReference>
<dbReference type="PROSITE" id="PS51257">
    <property type="entry name" value="PROKAR_LIPOPROTEIN"/>
    <property type="match status" value="1"/>
</dbReference>
<sequence length="443" mass="49922">MGLNVRTSIFSLTLVLSGCAVKDATRSVQQYEQGKLDEGKSALIQLANEGYHDAKLSLARIYANEMDKKNATHWYSESIKIYPLAELEYFKWRINNADIEQADALYSSLWLRQNAQGDAFPLLVSLYRKFYEQYDSHELVPLVNNLLQHNEIDAIRYAIDLSDVTPLYPDLINACPINSNDNLTRSRCLKLELIHALKSNDLDLMKDVRNKLLTDYDTNKLSAESISNIANIAKNKRYGAPNIPLYVSLAEIIGTDLPDIWYGVAKRKIQMQGTEESDLVIITKQANTLSNSGYTKAHLILGQMYLKGLATSQNYEKAIGQWKEAIEFPEAQRLLGETYLSGAVGEEHLEEGIKWLLNAARSGDNKAYLTLAQIFKNGNGIMPEPTTAFIFASVHFELSNSLKSKQILDELLPKIPSDLSNRIESEKTVRHLNTQDFRLGAKP</sequence>
<dbReference type="InterPro" id="IPR006597">
    <property type="entry name" value="Sel1-like"/>
</dbReference>
<dbReference type="AlphaFoldDB" id="A0A7W2FUB2"/>
<organism evidence="1 2">
    <name type="scientific">Vibrio marinisediminis</name>
    <dbReference type="NCBI Taxonomy" id="2758441"/>
    <lineage>
        <taxon>Bacteria</taxon>
        <taxon>Pseudomonadati</taxon>
        <taxon>Pseudomonadota</taxon>
        <taxon>Gammaproteobacteria</taxon>
        <taxon>Vibrionales</taxon>
        <taxon>Vibrionaceae</taxon>
        <taxon>Vibrio</taxon>
    </lineage>
</organism>
<dbReference type="Pfam" id="PF08238">
    <property type="entry name" value="Sel1"/>
    <property type="match status" value="2"/>
</dbReference>
<name>A0A7W2FUB2_9VIBR</name>
<dbReference type="Gene3D" id="1.25.40.10">
    <property type="entry name" value="Tetratricopeptide repeat domain"/>
    <property type="match status" value="1"/>
</dbReference>
<reference evidence="1 2" key="1">
    <citation type="submission" date="2020-07" db="EMBL/GenBank/DDBJ databases">
        <title>Vibrio marinisediminis sp. nov., isolated from marine sediment.</title>
        <authorList>
            <person name="Ji X."/>
        </authorList>
    </citation>
    <scope>NUCLEOTIDE SEQUENCE [LARGE SCALE GENOMIC DNA]</scope>
    <source>
        <strain evidence="1 2">404</strain>
    </source>
</reference>
<dbReference type="InterPro" id="IPR011990">
    <property type="entry name" value="TPR-like_helical_dom_sf"/>
</dbReference>
<proteinExistence type="predicted"/>
<gene>
    <name evidence="1" type="ORF">H2O73_18605</name>
</gene>
<dbReference type="SUPFAM" id="SSF48452">
    <property type="entry name" value="TPR-like"/>
    <property type="match status" value="1"/>
</dbReference>
<accession>A0A7W2FUB2</accession>